<evidence type="ECO:0000256" key="7">
    <source>
        <dbReference type="PROSITE-ProRule" id="PRU00023"/>
    </source>
</evidence>
<dbReference type="InterPro" id="IPR038508">
    <property type="entry name" value="ArfGAP_dom_sf"/>
</dbReference>
<feature type="repeat" description="ANK" evidence="7">
    <location>
        <begin position="603"/>
        <end position="635"/>
    </location>
</feature>
<evidence type="ECO:0008006" key="15">
    <source>
        <dbReference type="Google" id="ProtNLM"/>
    </source>
</evidence>
<evidence type="ECO:0000313" key="13">
    <source>
        <dbReference type="EMBL" id="ESO91406.1"/>
    </source>
</evidence>
<dbReference type="PROSITE" id="PS50003">
    <property type="entry name" value="PH_DOMAIN"/>
    <property type="match status" value="1"/>
</dbReference>
<dbReference type="CDD" id="cd08835">
    <property type="entry name" value="ArfGap_ACAP"/>
    <property type="match status" value="1"/>
</dbReference>
<feature type="repeat" description="ANK" evidence="7">
    <location>
        <begin position="636"/>
        <end position="668"/>
    </location>
</feature>
<feature type="domain" description="PH" evidence="11">
    <location>
        <begin position="266"/>
        <end position="483"/>
    </location>
</feature>
<dbReference type="STRING" id="225164.V4ADL8"/>
<evidence type="ECO:0000256" key="2">
    <source>
        <dbReference type="ARBA" id="ARBA00022723"/>
    </source>
</evidence>
<keyword evidence="14" id="KW-1185">Reference proteome</keyword>
<dbReference type="Gene3D" id="1.10.220.150">
    <property type="entry name" value="Arf GTPase activating protein"/>
    <property type="match status" value="1"/>
</dbReference>
<dbReference type="PROSITE" id="PS50297">
    <property type="entry name" value="ANK_REP_REGION"/>
    <property type="match status" value="2"/>
</dbReference>
<sequence>MKYSVDFKECLKDSPKFRASLEDAEADIEALETKLEKLVKLCNVMIETGKAFNNANSGFIYGIRDLASYFHDDNLVSASLNRFAHAMNEMLKYFSILMDQANRCVCKNLNNFIKKDIKKVKDAKKHFEKISDDMDQALIRNSSAQKSKTSECEEALNVLTAMKSCFAHTSLDYVFQINVLQSKKRFEVLDTMLSFMHAQNTFFHQGHDLSADLESYMKDVASQVEELSSKAKVERKEMEERHTLVQQREVKPNTSNDDENDEENSSILTEGYLFKRTTNAFRTWVRRWFTIQNGRLVYRKRSKDSLLGTFFMNLYNNFCFFLLYKEIFLTHTIYILYLKQKDTEENDNKPLSSATVAIPPNKSSPKPNKQMISQQLLVIPGNDKCCDCGAPDPRWASINLGITLCIECSGIHRSFGVHMSKVRSLTLDAWDPEQIKVMMELGNEVINRIYVAKLNDSIAVQATPDSKRNVREAWIKAKYITKSFVNKLPGPKSPSGERIKSWSVKKKVRKSMLPSSKPSSQDDSESEDVVSGLMEDLDLESSESSATEEEEEGDDKSTTSWEDMSKLDPNILLYKAAEARNVPVMLDALSHGAAVNWSNKDDEEKTPIMKAVEAGSLTVCEFLLLNGAKLDRKDINGRTPLHHATIQGHTGQVCQFLKRGADLKALDNSGKDPLSIAVEAANADIVTLLRLSKLNEEMQESDGYFGQPSDETFTDVFKDFSNMASNNPEKLKRK</sequence>
<gene>
    <name evidence="13" type="ORF">LOTGIDRAFT_153844</name>
</gene>
<evidence type="ECO:0000256" key="4">
    <source>
        <dbReference type="ARBA" id="ARBA00022771"/>
    </source>
</evidence>
<keyword evidence="4 8" id="KW-0863">Zinc-finger</keyword>
<dbReference type="EMBL" id="KB202283">
    <property type="protein sequence ID" value="ESO91406.1"/>
    <property type="molecule type" value="Genomic_DNA"/>
</dbReference>
<evidence type="ECO:0000256" key="6">
    <source>
        <dbReference type="ARBA" id="ARBA00023043"/>
    </source>
</evidence>
<evidence type="ECO:0000256" key="8">
    <source>
        <dbReference type="PROSITE-ProRule" id="PRU00288"/>
    </source>
</evidence>
<proteinExistence type="predicted"/>
<feature type="coiled-coil region" evidence="9">
    <location>
        <begin position="14"/>
        <end position="48"/>
    </location>
</feature>
<dbReference type="OMA" id="GSVMSCE"/>
<dbReference type="AlphaFoldDB" id="V4ADL8"/>
<accession>V4ADL8</accession>
<evidence type="ECO:0000259" key="11">
    <source>
        <dbReference type="PROSITE" id="PS50003"/>
    </source>
</evidence>
<dbReference type="RefSeq" id="XP_009058097.1">
    <property type="nucleotide sequence ID" value="XM_009059849.1"/>
</dbReference>
<feature type="compositionally biased region" description="Acidic residues" evidence="10">
    <location>
        <begin position="535"/>
        <end position="554"/>
    </location>
</feature>
<feature type="region of interest" description="Disordered" evidence="10">
    <location>
        <begin position="490"/>
        <end position="562"/>
    </location>
</feature>
<dbReference type="InterPro" id="IPR004148">
    <property type="entry name" value="BAR_dom"/>
</dbReference>
<keyword evidence="9" id="KW-0175">Coiled coil</keyword>
<dbReference type="SUPFAM" id="SSF57863">
    <property type="entry name" value="ArfGap/RecO-like zinc finger"/>
    <property type="match status" value="1"/>
</dbReference>
<dbReference type="PANTHER" id="PTHR23180">
    <property type="entry name" value="CENTAURIN/ARF"/>
    <property type="match status" value="1"/>
</dbReference>
<dbReference type="CDD" id="cd07603">
    <property type="entry name" value="BAR_ACAPs"/>
    <property type="match status" value="1"/>
</dbReference>
<dbReference type="FunFam" id="1.20.1270.60:FF:000025">
    <property type="entry name" value="arf-GAP with coiled-coil, ANK repeat and PH domain-containing protein 2"/>
    <property type="match status" value="1"/>
</dbReference>
<keyword evidence="3" id="KW-0677">Repeat</keyword>
<feature type="region of interest" description="Disordered" evidence="10">
    <location>
        <begin position="231"/>
        <end position="264"/>
    </location>
</feature>
<dbReference type="SMART" id="SM00248">
    <property type="entry name" value="ANK"/>
    <property type="match status" value="4"/>
</dbReference>
<dbReference type="OrthoDB" id="10070851at2759"/>
<name>V4ADL8_LOTGI</name>
<evidence type="ECO:0000313" key="14">
    <source>
        <dbReference type="Proteomes" id="UP000030746"/>
    </source>
</evidence>
<reference evidence="13 14" key="1">
    <citation type="journal article" date="2013" name="Nature">
        <title>Insights into bilaterian evolution from three spiralian genomes.</title>
        <authorList>
            <person name="Simakov O."/>
            <person name="Marletaz F."/>
            <person name="Cho S.J."/>
            <person name="Edsinger-Gonzales E."/>
            <person name="Havlak P."/>
            <person name="Hellsten U."/>
            <person name="Kuo D.H."/>
            <person name="Larsson T."/>
            <person name="Lv J."/>
            <person name="Arendt D."/>
            <person name="Savage R."/>
            <person name="Osoegawa K."/>
            <person name="de Jong P."/>
            <person name="Grimwood J."/>
            <person name="Chapman J.A."/>
            <person name="Shapiro H."/>
            <person name="Aerts A."/>
            <person name="Otillar R.P."/>
            <person name="Terry A.Y."/>
            <person name="Boore J.L."/>
            <person name="Grigoriev I.V."/>
            <person name="Lindberg D.R."/>
            <person name="Seaver E.C."/>
            <person name="Weisblat D.A."/>
            <person name="Putnam N.H."/>
            <person name="Rokhsar D.S."/>
        </authorList>
    </citation>
    <scope>NUCLEOTIDE SEQUENCE [LARGE SCALE GENOMIC DNA]</scope>
</reference>
<dbReference type="SUPFAM" id="SSF48403">
    <property type="entry name" value="Ankyrin repeat"/>
    <property type="match status" value="1"/>
</dbReference>
<keyword evidence="5" id="KW-0862">Zinc</keyword>
<dbReference type="SUPFAM" id="SSF50729">
    <property type="entry name" value="PH domain-like"/>
    <property type="match status" value="1"/>
</dbReference>
<feature type="compositionally biased region" description="Basic and acidic residues" evidence="10">
    <location>
        <begin position="231"/>
        <end position="251"/>
    </location>
</feature>
<evidence type="ECO:0000259" key="12">
    <source>
        <dbReference type="PROSITE" id="PS50115"/>
    </source>
</evidence>
<dbReference type="KEGG" id="lgi:LOTGIDRAFT_153844"/>
<dbReference type="Pfam" id="PF13637">
    <property type="entry name" value="Ank_4"/>
    <property type="match status" value="1"/>
</dbReference>
<dbReference type="InterPro" id="IPR045258">
    <property type="entry name" value="ACAP1/2/3-like"/>
</dbReference>
<dbReference type="Pfam" id="PF01412">
    <property type="entry name" value="ArfGap"/>
    <property type="match status" value="1"/>
</dbReference>
<evidence type="ECO:0000256" key="9">
    <source>
        <dbReference type="SAM" id="Coils"/>
    </source>
</evidence>
<feature type="compositionally biased region" description="Low complexity" evidence="10">
    <location>
        <begin position="359"/>
        <end position="368"/>
    </location>
</feature>
<evidence type="ECO:0000256" key="10">
    <source>
        <dbReference type="SAM" id="MobiDB-lite"/>
    </source>
</evidence>
<dbReference type="PRINTS" id="PR00405">
    <property type="entry name" value="REVINTRACTNG"/>
</dbReference>
<dbReference type="InterPro" id="IPR002110">
    <property type="entry name" value="Ankyrin_rpt"/>
</dbReference>
<evidence type="ECO:0000256" key="3">
    <source>
        <dbReference type="ARBA" id="ARBA00022737"/>
    </source>
</evidence>
<dbReference type="InterPro" id="IPR001164">
    <property type="entry name" value="ArfGAP_dom"/>
</dbReference>
<dbReference type="InterPro" id="IPR001849">
    <property type="entry name" value="PH_domain"/>
</dbReference>
<dbReference type="PANTHER" id="PTHR23180:SF399">
    <property type="entry name" value="BLOWN FUSE, ISOFORM A-RELATED"/>
    <property type="match status" value="1"/>
</dbReference>
<evidence type="ECO:0000256" key="1">
    <source>
        <dbReference type="ARBA" id="ARBA00022468"/>
    </source>
</evidence>
<keyword evidence="1" id="KW-0343">GTPase activation</keyword>
<dbReference type="Proteomes" id="UP000030746">
    <property type="component" value="Unassembled WGS sequence"/>
</dbReference>
<feature type="region of interest" description="Disordered" evidence="10">
    <location>
        <begin position="349"/>
        <end position="368"/>
    </location>
</feature>
<dbReference type="PROSITE" id="PS50115">
    <property type="entry name" value="ARFGAP"/>
    <property type="match status" value="1"/>
</dbReference>
<dbReference type="PROSITE" id="PS50088">
    <property type="entry name" value="ANK_REPEAT"/>
    <property type="match status" value="2"/>
</dbReference>
<dbReference type="Pfam" id="PF16746">
    <property type="entry name" value="BAR_3"/>
    <property type="match status" value="1"/>
</dbReference>
<dbReference type="HOGENOM" id="CLU_012513_0_0_1"/>
<feature type="domain" description="Arf-GAP" evidence="12">
    <location>
        <begin position="370"/>
        <end position="492"/>
    </location>
</feature>
<dbReference type="SUPFAM" id="SSF103657">
    <property type="entry name" value="BAR/IMD domain-like"/>
    <property type="match status" value="1"/>
</dbReference>
<keyword evidence="6 7" id="KW-0040">ANK repeat</keyword>
<dbReference type="InterPro" id="IPR027267">
    <property type="entry name" value="AH/BAR_dom_sf"/>
</dbReference>
<organism evidence="13 14">
    <name type="scientific">Lottia gigantea</name>
    <name type="common">Giant owl limpet</name>
    <dbReference type="NCBI Taxonomy" id="225164"/>
    <lineage>
        <taxon>Eukaryota</taxon>
        <taxon>Metazoa</taxon>
        <taxon>Spiralia</taxon>
        <taxon>Lophotrochozoa</taxon>
        <taxon>Mollusca</taxon>
        <taxon>Gastropoda</taxon>
        <taxon>Patellogastropoda</taxon>
        <taxon>Lottioidea</taxon>
        <taxon>Lottiidae</taxon>
        <taxon>Lottia</taxon>
    </lineage>
</organism>
<dbReference type="InterPro" id="IPR037278">
    <property type="entry name" value="ARFGAP/RecO"/>
</dbReference>
<dbReference type="InterPro" id="IPR036770">
    <property type="entry name" value="Ankyrin_rpt-contain_sf"/>
</dbReference>
<dbReference type="GO" id="GO:0005737">
    <property type="term" value="C:cytoplasm"/>
    <property type="evidence" value="ECO:0007669"/>
    <property type="project" value="InterPro"/>
</dbReference>
<dbReference type="Gene3D" id="2.30.29.30">
    <property type="entry name" value="Pleckstrin-homology domain (PH domain)/Phosphotyrosine-binding domain (PTB)"/>
    <property type="match status" value="1"/>
</dbReference>
<dbReference type="FunFam" id="1.25.40.20:FF:000020">
    <property type="entry name" value="Arf-GAP with coiled-coil, ANK repeat and PH domain-containing protein 2"/>
    <property type="match status" value="1"/>
</dbReference>
<keyword evidence="2" id="KW-0479">Metal-binding</keyword>
<dbReference type="Gene3D" id="1.20.1270.60">
    <property type="entry name" value="Arfaptin homology (AH) domain/BAR domain"/>
    <property type="match status" value="1"/>
</dbReference>
<protein>
    <recommendedName>
        <fullName evidence="15">ArfGAP with coiled-coil, ankyrin repeat and PH domains 2</fullName>
    </recommendedName>
</protein>
<dbReference type="InterPro" id="IPR011993">
    <property type="entry name" value="PH-like_dom_sf"/>
</dbReference>
<dbReference type="GO" id="GO:0008270">
    <property type="term" value="F:zinc ion binding"/>
    <property type="evidence" value="ECO:0007669"/>
    <property type="project" value="UniProtKB-KW"/>
</dbReference>
<evidence type="ECO:0000256" key="5">
    <source>
        <dbReference type="ARBA" id="ARBA00022833"/>
    </source>
</evidence>
<dbReference type="GO" id="GO:0005096">
    <property type="term" value="F:GTPase activator activity"/>
    <property type="evidence" value="ECO:0007669"/>
    <property type="project" value="UniProtKB-KW"/>
</dbReference>
<dbReference type="GeneID" id="20236125"/>
<dbReference type="CTD" id="20236125"/>
<dbReference type="Gene3D" id="1.25.40.20">
    <property type="entry name" value="Ankyrin repeat-containing domain"/>
    <property type="match status" value="1"/>
</dbReference>
<dbReference type="FunFam" id="1.10.220.150:FF:000007">
    <property type="entry name" value="Arf-GAP with coiled-coil, ANK repeat and PH domain-containing protein 2"/>
    <property type="match status" value="1"/>
</dbReference>
<dbReference type="SMART" id="SM00105">
    <property type="entry name" value="ArfGap"/>
    <property type="match status" value="1"/>
</dbReference>